<keyword evidence="2" id="KW-1185">Reference proteome</keyword>
<evidence type="ECO:0000313" key="2">
    <source>
        <dbReference type="Proteomes" id="UP001596915"/>
    </source>
</evidence>
<protein>
    <submittedName>
        <fullName evidence="1">Uncharacterized protein</fullName>
    </submittedName>
</protein>
<reference evidence="2" key="1">
    <citation type="journal article" date="2019" name="Int. J. Syst. Evol. Microbiol.">
        <title>The Global Catalogue of Microorganisms (GCM) 10K type strain sequencing project: providing services to taxonomists for standard genome sequencing and annotation.</title>
        <authorList>
            <consortium name="The Broad Institute Genomics Platform"/>
            <consortium name="The Broad Institute Genome Sequencing Center for Infectious Disease"/>
            <person name="Wu L."/>
            <person name="Ma J."/>
        </authorList>
    </citation>
    <scope>NUCLEOTIDE SEQUENCE [LARGE SCALE GENOMIC DNA]</scope>
    <source>
        <strain evidence="2">JCM 12607</strain>
    </source>
</reference>
<sequence length="90" mass="9723">MSRRGDTAYGTGHVDLVAVRRDGTAATGETTVVRLLSLLPAHWFCTLRSVGPDRIDLRIDLDGHVDRGAVRRAVAGALADRALDGWTEEP</sequence>
<gene>
    <name evidence="1" type="ORF">ACFQ2K_33410</name>
</gene>
<comment type="caution">
    <text evidence="1">The sequence shown here is derived from an EMBL/GenBank/DDBJ whole genome shotgun (WGS) entry which is preliminary data.</text>
</comment>
<name>A0ABW2X4N0_9ACTN</name>
<organism evidence="1 2">
    <name type="scientific">Streptomyces sanglieri</name>
    <dbReference type="NCBI Taxonomy" id="193460"/>
    <lineage>
        <taxon>Bacteria</taxon>
        <taxon>Bacillati</taxon>
        <taxon>Actinomycetota</taxon>
        <taxon>Actinomycetes</taxon>
        <taxon>Kitasatosporales</taxon>
        <taxon>Streptomycetaceae</taxon>
        <taxon>Streptomyces</taxon>
    </lineage>
</organism>
<dbReference type="EMBL" id="JBHTGL010000008">
    <property type="protein sequence ID" value="MFD0626869.1"/>
    <property type="molecule type" value="Genomic_DNA"/>
</dbReference>
<proteinExistence type="predicted"/>
<accession>A0ABW2X4N0</accession>
<dbReference type="Proteomes" id="UP001596915">
    <property type="component" value="Unassembled WGS sequence"/>
</dbReference>
<evidence type="ECO:0000313" key="1">
    <source>
        <dbReference type="EMBL" id="MFD0626869.1"/>
    </source>
</evidence>